<evidence type="ECO:0000256" key="7">
    <source>
        <dbReference type="ARBA" id="ARBA00022989"/>
    </source>
</evidence>
<dbReference type="AlphaFoldDB" id="A0A1G4JRK2"/>
<feature type="repeat" description="Solcar" evidence="10">
    <location>
        <begin position="197"/>
        <end position="278"/>
    </location>
</feature>
<dbReference type="PRINTS" id="PR00926">
    <property type="entry name" value="MITOCARRIER"/>
</dbReference>
<dbReference type="GO" id="GO:0005743">
    <property type="term" value="C:mitochondrial inner membrane"/>
    <property type="evidence" value="ECO:0007669"/>
    <property type="project" value="UniProtKB-SubCell"/>
</dbReference>
<dbReference type="OrthoDB" id="2139348at2759"/>
<keyword evidence="7" id="KW-1133">Transmembrane helix</keyword>
<feature type="repeat" description="Solcar" evidence="10">
    <location>
        <begin position="98"/>
        <end position="187"/>
    </location>
</feature>
<keyword evidence="3 11" id="KW-0813">Transport</keyword>
<evidence type="ECO:0000256" key="2">
    <source>
        <dbReference type="ARBA" id="ARBA00006375"/>
    </source>
</evidence>
<keyword evidence="5" id="KW-0677">Repeat</keyword>
<keyword evidence="4 10" id="KW-0812">Transmembrane</keyword>
<reference evidence="12 13" key="1">
    <citation type="submission" date="2016-03" db="EMBL/GenBank/DDBJ databases">
        <authorList>
            <person name="Devillers H."/>
        </authorList>
    </citation>
    <scope>NUCLEOTIDE SEQUENCE [LARGE SCALE GENOMIC DNA]</scope>
    <source>
        <strain evidence="12">CBS 11717</strain>
    </source>
</reference>
<organism evidence="12 13">
    <name type="scientific">Lachancea mirantina</name>
    <dbReference type="NCBI Taxonomy" id="1230905"/>
    <lineage>
        <taxon>Eukaryota</taxon>
        <taxon>Fungi</taxon>
        <taxon>Dikarya</taxon>
        <taxon>Ascomycota</taxon>
        <taxon>Saccharomycotina</taxon>
        <taxon>Saccharomycetes</taxon>
        <taxon>Saccharomycetales</taxon>
        <taxon>Saccharomycetaceae</taxon>
        <taxon>Lachancea</taxon>
    </lineage>
</organism>
<dbReference type="InterPro" id="IPR002067">
    <property type="entry name" value="MCP"/>
</dbReference>
<dbReference type="GO" id="GO:0000064">
    <property type="term" value="F:L-ornithine transmembrane transporter activity"/>
    <property type="evidence" value="ECO:0007669"/>
    <property type="project" value="TreeGrafter"/>
</dbReference>
<evidence type="ECO:0000256" key="8">
    <source>
        <dbReference type="ARBA" id="ARBA00023128"/>
    </source>
</evidence>
<sequence length="282" mass="30646">MEFEEAVKDIFCGSVAGALGKVVEYPFDTVKVRLQTQPTHMFPNAWSCIKYTYANEGLWRGFYQGLGSPVSGAALENAVLFVAFNRASHVLEHHTSLSQVSKSVWAGAFAGACASFVLTPVELVKCRLQVSNLTKVPGAQSKIWPTVKSILAAKGLAGLWQGQSGTFVRETGGGAVWFTTYEIVKELLAARRQSQENHTWELLVAGACAGVGFNASTFPADTIKSTMQTRHDSFMNTTKTILARQGISGFYRGLGITLVRAVPSNAIIFYTYESLSSYLHQG</sequence>
<evidence type="ECO:0000256" key="5">
    <source>
        <dbReference type="ARBA" id="ARBA00022737"/>
    </source>
</evidence>
<evidence type="ECO:0000313" key="12">
    <source>
        <dbReference type="EMBL" id="SCU93440.1"/>
    </source>
</evidence>
<evidence type="ECO:0000256" key="10">
    <source>
        <dbReference type="PROSITE-ProRule" id="PRU00282"/>
    </source>
</evidence>
<evidence type="ECO:0000256" key="11">
    <source>
        <dbReference type="RuleBase" id="RU000488"/>
    </source>
</evidence>
<comment type="subcellular location">
    <subcellularLocation>
        <location evidence="1">Mitochondrion inner membrane</location>
        <topology evidence="1">Multi-pass membrane protein</topology>
    </subcellularLocation>
</comment>
<dbReference type="Proteomes" id="UP000191024">
    <property type="component" value="Chromosome E"/>
</dbReference>
<dbReference type="GO" id="GO:1990575">
    <property type="term" value="P:mitochondrial L-ornithine transmembrane transport"/>
    <property type="evidence" value="ECO:0007669"/>
    <property type="project" value="TreeGrafter"/>
</dbReference>
<dbReference type="PANTHER" id="PTHR45624">
    <property type="entry name" value="MITOCHONDRIAL BASIC AMINO ACIDS TRANSPORTER-RELATED"/>
    <property type="match status" value="1"/>
</dbReference>
<dbReference type="PROSITE" id="PS50920">
    <property type="entry name" value="SOLCAR"/>
    <property type="match status" value="3"/>
</dbReference>
<protein>
    <submittedName>
        <fullName evidence="12">LAMI_0E14378g1_1</fullName>
    </submittedName>
</protein>
<dbReference type="InterPro" id="IPR050567">
    <property type="entry name" value="Mitochondrial_Carrier"/>
</dbReference>
<accession>A0A1G4JRK2</accession>
<dbReference type="EMBL" id="LT598465">
    <property type="protein sequence ID" value="SCU93440.1"/>
    <property type="molecule type" value="Genomic_DNA"/>
</dbReference>
<keyword evidence="9 10" id="KW-0472">Membrane</keyword>
<name>A0A1G4JRK2_9SACH</name>
<evidence type="ECO:0000256" key="4">
    <source>
        <dbReference type="ARBA" id="ARBA00022692"/>
    </source>
</evidence>
<evidence type="ECO:0000256" key="9">
    <source>
        <dbReference type="ARBA" id="ARBA00023136"/>
    </source>
</evidence>
<feature type="repeat" description="Solcar" evidence="10">
    <location>
        <begin position="4"/>
        <end position="90"/>
    </location>
</feature>
<dbReference type="PANTHER" id="PTHR45624:SF31">
    <property type="entry name" value="MITOCHONDRIAL ORNITHINE TRANSPORTER 1"/>
    <property type="match status" value="1"/>
</dbReference>
<dbReference type="InterPro" id="IPR018108">
    <property type="entry name" value="MCP_transmembrane"/>
</dbReference>
<dbReference type="Pfam" id="PF00153">
    <property type="entry name" value="Mito_carr"/>
    <property type="match status" value="3"/>
</dbReference>
<dbReference type="Gene3D" id="1.50.40.10">
    <property type="entry name" value="Mitochondrial carrier domain"/>
    <property type="match status" value="1"/>
</dbReference>
<keyword evidence="8" id="KW-0496">Mitochondrion</keyword>
<dbReference type="SUPFAM" id="SSF103506">
    <property type="entry name" value="Mitochondrial carrier"/>
    <property type="match status" value="1"/>
</dbReference>
<keyword evidence="13" id="KW-1185">Reference proteome</keyword>
<dbReference type="FunFam" id="1.50.40.10:FF:000099">
    <property type="entry name" value="Mitochondrial carrier protein"/>
    <property type="match status" value="1"/>
</dbReference>
<dbReference type="InterPro" id="IPR023395">
    <property type="entry name" value="MCP_dom_sf"/>
</dbReference>
<comment type="similarity">
    <text evidence="2 11">Belongs to the mitochondrial carrier (TC 2.A.29) family.</text>
</comment>
<gene>
    <name evidence="12" type="ORF">LAMI_0E14378G</name>
</gene>
<evidence type="ECO:0000256" key="3">
    <source>
        <dbReference type="ARBA" id="ARBA00022448"/>
    </source>
</evidence>
<proteinExistence type="inferred from homology"/>
<keyword evidence="6" id="KW-0999">Mitochondrion inner membrane</keyword>
<evidence type="ECO:0000256" key="1">
    <source>
        <dbReference type="ARBA" id="ARBA00004448"/>
    </source>
</evidence>
<evidence type="ECO:0000256" key="6">
    <source>
        <dbReference type="ARBA" id="ARBA00022792"/>
    </source>
</evidence>
<evidence type="ECO:0000313" key="13">
    <source>
        <dbReference type="Proteomes" id="UP000191024"/>
    </source>
</evidence>